<keyword evidence="3" id="KW-1185">Reference proteome</keyword>
<organism evidence="2 3">
    <name type="scientific">Craurococcus roseus</name>
    <dbReference type="NCBI Taxonomy" id="77585"/>
    <lineage>
        <taxon>Bacteria</taxon>
        <taxon>Pseudomonadati</taxon>
        <taxon>Pseudomonadota</taxon>
        <taxon>Alphaproteobacteria</taxon>
        <taxon>Acetobacterales</taxon>
        <taxon>Acetobacteraceae</taxon>
        <taxon>Craurococcus</taxon>
    </lineage>
</organism>
<evidence type="ECO:0000313" key="2">
    <source>
        <dbReference type="EMBL" id="GAA0584220.1"/>
    </source>
</evidence>
<feature type="signal peptide" evidence="1">
    <location>
        <begin position="1"/>
        <end position="32"/>
    </location>
</feature>
<dbReference type="NCBIfam" id="TIGR02001">
    <property type="entry name" value="gcw_chp"/>
    <property type="match status" value="1"/>
</dbReference>
<dbReference type="Pfam" id="PF09694">
    <property type="entry name" value="Gcw_chp"/>
    <property type="match status" value="1"/>
</dbReference>
<dbReference type="Proteomes" id="UP001501588">
    <property type="component" value="Unassembled WGS sequence"/>
</dbReference>
<name>A0ABP3Q6Z6_9PROT</name>
<evidence type="ECO:0000313" key="3">
    <source>
        <dbReference type="Proteomes" id="UP001501588"/>
    </source>
</evidence>
<accession>A0ABP3Q6Z6</accession>
<dbReference type="RefSeq" id="WP_343895467.1">
    <property type="nucleotide sequence ID" value="NZ_BAAAFZ010000028.1"/>
</dbReference>
<dbReference type="InterPro" id="IPR010239">
    <property type="entry name" value="CHP02001"/>
</dbReference>
<reference evidence="3" key="1">
    <citation type="journal article" date="2019" name="Int. J. Syst. Evol. Microbiol.">
        <title>The Global Catalogue of Microorganisms (GCM) 10K type strain sequencing project: providing services to taxonomists for standard genome sequencing and annotation.</title>
        <authorList>
            <consortium name="The Broad Institute Genomics Platform"/>
            <consortium name="The Broad Institute Genome Sequencing Center for Infectious Disease"/>
            <person name="Wu L."/>
            <person name="Ma J."/>
        </authorList>
    </citation>
    <scope>NUCLEOTIDE SEQUENCE [LARGE SCALE GENOMIC DNA]</scope>
    <source>
        <strain evidence="3">JCM 9933</strain>
    </source>
</reference>
<protein>
    <submittedName>
        <fullName evidence="2">Uncharacterized protein</fullName>
    </submittedName>
</protein>
<keyword evidence="1" id="KW-0732">Signal</keyword>
<sequence length="292" mass="31249">MLWVFDSVRRWRLGGSALAAGLVLALAGEAAAQATTGPATDVGVPAGNTAEQASPTPGTAIPGTGVTMTGLGAIASDYLFRGISQTRNNWAFQGTVDFEHESGVYVGAFLTNAKFLASPYNDTRQELDLLAGYRFEVAGVKLDLGYVAYLYPGQDKAPGGQLNEFQEVGVKASYTLDPVKLQAAFFYSPNYFGRSGDGYYVEGGLDVTAPLGFTVIGRLGYQWIEREAFFGTPDYLWYAVGVQREIFAGINVAVGFYGTDISKRDCAPVVDRASGGQRICGQRALVTFSRAF</sequence>
<comment type="caution">
    <text evidence="2">The sequence shown here is derived from an EMBL/GenBank/DDBJ whole genome shotgun (WGS) entry which is preliminary data.</text>
</comment>
<evidence type="ECO:0000256" key="1">
    <source>
        <dbReference type="SAM" id="SignalP"/>
    </source>
</evidence>
<gene>
    <name evidence="2" type="ORF">GCM10009416_23300</name>
</gene>
<dbReference type="EMBL" id="BAAAFZ010000028">
    <property type="protein sequence ID" value="GAA0584220.1"/>
    <property type="molecule type" value="Genomic_DNA"/>
</dbReference>
<proteinExistence type="predicted"/>
<feature type="chain" id="PRO_5046216970" evidence="1">
    <location>
        <begin position="33"/>
        <end position="292"/>
    </location>
</feature>